<reference evidence="2" key="1">
    <citation type="submission" date="2017-05" db="EMBL/GenBank/DDBJ databases">
        <authorList>
            <person name="Sharma S."/>
            <person name="Sidhu C."/>
            <person name="Pinnaka A.K."/>
        </authorList>
    </citation>
    <scope>NUCLEOTIDE SEQUENCE [LARGE SCALE GENOMIC DNA]</scope>
    <source>
        <strain evidence="2">AK93</strain>
    </source>
</reference>
<evidence type="ECO:0000313" key="2">
    <source>
        <dbReference type="Proteomes" id="UP000256763"/>
    </source>
</evidence>
<evidence type="ECO:0000313" key="1">
    <source>
        <dbReference type="EMBL" id="RFA37393.1"/>
    </source>
</evidence>
<proteinExistence type="predicted"/>
<protein>
    <submittedName>
        <fullName evidence="1">Uncharacterized protein</fullName>
    </submittedName>
</protein>
<sequence>MRTLIDVEGKEWDVAVGRESYGMQVLLFFPRGGGEIRKAMMGSSTRLDAQQELDSLNRQALQERLESSQPWESQDWFQNDR</sequence>
<dbReference type="AlphaFoldDB" id="A0A3E0WZ03"/>
<dbReference type="Proteomes" id="UP000256763">
    <property type="component" value="Unassembled WGS sequence"/>
</dbReference>
<dbReference type="EMBL" id="NFZW01000007">
    <property type="protein sequence ID" value="RFA37393.1"/>
    <property type="molecule type" value="Genomic_DNA"/>
</dbReference>
<accession>A0A3E0WZ03</accession>
<name>A0A3E0WZ03_9GAMM</name>
<keyword evidence="2" id="KW-1185">Reference proteome</keyword>
<comment type="caution">
    <text evidence="1">The sequence shown here is derived from an EMBL/GenBank/DDBJ whole genome shotgun (WGS) entry which is preliminary data.</text>
</comment>
<gene>
    <name evidence="1" type="ORF">CAL65_08850</name>
</gene>
<organism evidence="1 2">
    <name type="scientific">Alkalilimnicola ehrlichii</name>
    <dbReference type="NCBI Taxonomy" id="351052"/>
    <lineage>
        <taxon>Bacteria</taxon>
        <taxon>Pseudomonadati</taxon>
        <taxon>Pseudomonadota</taxon>
        <taxon>Gammaproteobacteria</taxon>
        <taxon>Chromatiales</taxon>
        <taxon>Ectothiorhodospiraceae</taxon>
        <taxon>Alkalilimnicola</taxon>
    </lineage>
</organism>